<dbReference type="Gramene" id="ONK58165">
    <property type="protein sequence ID" value="ONK58165"/>
    <property type="gene ID" value="A4U43_C09F8880"/>
</dbReference>
<dbReference type="Proteomes" id="UP000243459">
    <property type="component" value="Chromosome 9"/>
</dbReference>
<keyword evidence="2" id="KW-1185">Reference proteome</keyword>
<sequence>MIILYLRDLAVSWGDDSRYWEWIQLWNGSRALRLKDVCWLEVKGSFDMSRLTCGARYDVWFDVTMVAPVDGWWRAPMNLRLDSPMAWIGGTLRFLMAETRTNLWKKGLVLKKIIVLHQGYRVQIVRCGSNCTITRPCPSRDCQFKIGGKVGGVGDGGGGIGGINGGTRVYQYILEPGAIIKIT</sequence>
<dbReference type="GO" id="GO:0030246">
    <property type="term" value="F:carbohydrate binding"/>
    <property type="evidence" value="ECO:0007669"/>
    <property type="project" value="InterPro"/>
</dbReference>
<dbReference type="AlphaFoldDB" id="A0A5P1E9J2"/>
<gene>
    <name evidence="1" type="ORF">A4U43_C09F8880</name>
</gene>
<dbReference type="InterPro" id="IPR052147">
    <property type="entry name" value="PP2-like/Lectin"/>
</dbReference>
<evidence type="ECO:0000313" key="1">
    <source>
        <dbReference type="EMBL" id="ONK58165.1"/>
    </source>
</evidence>
<name>A0A5P1E9J2_ASPOF</name>
<dbReference type="InterPro" id="IPR025886">
    <property type="entry name" value="PP2-like"/>
</dbReference>
<accession>A0A5P1E9J2</accession>
<protein>
    <submittedName>
        <fullName evidence="1">Uncharacterized protein</fullName>
    </submittedName>
</protein>
<dbReference type="Pfam" id="PF14299">
    <property type="entry name" value="PP2"/>
    <property type="match status" value="1"/>
</dbReference>
<evidence type="ECO:0000313" key="2">
    <source>
        <dbReference type="Proteomes" id="UP000243459"/>
    </source>
</evidence>
<reference evidence="2" key="1">
    <citation type="journal article" date="2017" name="Nat. Commun.">
        <title>The asparagus genome sheds light on the origin and evolution of a young Y chromosome.</title>
        <authorList>
            <person name="Harkess A."/>
            <person name="Zhou J."/>
            <person name="Xu C."/>
            <person name="Bowers J.E."/>
            <person name="Van der Hulst R."/>
            <person name="Ayyampalayam S."/>
            <person name="Mercati F."/>
            <person name="Riccardi P."/>
            <person name="McKain M.R."/>
            <person name="Kakrana A."/>
            <person name="Tang H."/>
            <person name="Ray J."/>
            <person name="Groenendijk J."/>
            <person name="Arikit S."/>
            <person name="Mathioni S.M."/>
            <person name="Nakano M."/>
            <person name="Shan H."/>
            <person name="Telgmann-Rauber A."/>
            <person name="Kanno A."/>
            <person name="Yue Z."/>
            <person name="Chen H."/>
            <person name="Li W."/>
            <person name="Chen Y."/>
            <person name="Xu X."/>
            <person name="Zhang Y."/>
            <person name="Luo S."/>
            <person name="Chen H."/>
            <person name="Gao J."/>
            <person name="Mao Z."/>
            <person name="Pires J.C."/>
            <person name="Luo M."/>
            <person name="Kudrna D."/>
            <person name="Wing R.A."/>
            <person name="Meyers B.C."/>
            <person name="Yi K."/>
            <person name="Kong H."/>
            <person name="Lavrijsen P."/>
            <person name="Sunseri F."/>
            <person name="Falavigna A."/>
            <person name="Ye Y."/>
            <person name="Leebens-Mack J.H."/>
            <person name="Chen G."/>
        </authorList>
    </citation>
    <scope>NUCLEOTIDE SEQUENCE [LARGE SCALE GENOMIC DNA]</scope>
    <source>
        <strain evidence="2">cv. DH0086</strain>
    </source>
</reference>
<proteinExistence type="predicted"/>
<dbReference type="PANTHER" id="PTHR48478:SF1">
    <property type="entry name" value="LECTIN-LIKE"/>
    <property type="match status" value="1"/>
</dbReference>
<dbReference type="PANTHER" id="PTHR48478">
    <property type="entry name" value="LECTIN-LIKE"/>
    <property type="match status" value="1"/>
</dbReference>
<organism evidence="1 2">
    <name type="scientific">Asparagus officinalis</name>
    <name type="common">Garden asparagus</name>
    <dbReference type="NCBI Taxonomy" id="4686"/>
    <lineage>
        <taxon>Eukaryota</taxon>
        <taxon>Viridiplantae</taxon>
        <taxon>Streptophyta</taxon>
        <taxon>Embryophyta</taxon>
        <taxon>Tracheophyta</taxon>
        <taxon>Spermatophyta</taxon>
        <taxon>Magnoliopsida</taxon>
        <taxon>Liliopsida</taxon>
        <taxon>Asparagales</taxon>
        <taxon>Asparagaceae</taxon>
        <taxon>Asparagoideae</taxon>
        <taxon>Asparagus</taxon>
    </lineage>
</organism>
<dbReference type="EMBL" id="CM007389">
    <property type="protein sequence ID" value="ONK58165.1"/>
    <property type="molecule type" value="Genomic_DNA"/>
</dbReference>